<proteinExistence type="predicted"/>
<comment type="caution">
    <text evidence="2">The sequence shown here is derived from an EMBL/GenBank/DDBJ whole genome shotgun (WGS) entry which is preliminary data.</text>
</comment>
<evidence type="ECO:0000313" key="3">
    <source>
        <dbReference type="Proteomes" id="UP001200145"/>
    </source>
</evidence>
<evidence type="ECO:0000256" key="1">
    <source>
        <dbReference type="SAM" id="Phobius"/>
    </source>
</evidence>
<keyword evidence="3" id="KW-1185">Reference proteome</keyword>
<feature type="transmembrane region" description="Helical" evidence="1">
    <location>
        <begin position="43"/>
        <end position="62"/>
    </location>
</feature>
<sequence>MIYQYVVTLKNKFSDTIDRFSMLVCGVSALLFLEAYFSGNEKLMILVLGAVLVLLLTAFNAYRILKLNKRVRFNYLLMLTGLVWAGMPVYPWLSIPLILMGLIEHQAKKDLEIGFSDEEIVFNSIPRKHYSWNEFTNIVLKDNLLTLDYANNRLFQRETVDDDEDDCEEDEFNSYCRQRLNASL</sequence>
<reference evidence="2 3" key="1">
    <citation type="submission" date="2022-01" db="EMBL/GenBank/DDBJ databases">
        <title>Flavihumibacter sp. nov., isolated from sediment of a river.</title>
        <authorList>
            <person name="Liu H."/>
        </authorList>
    </citation>
    <scope>NUCLEOTIDE SEQUENCE [LARGE SCALE GENOMIC DNA]</scope>
    <source>
        <strain evidence="2 3">RY-1</strain>
    </source>
</reference>
<accession>A0ABS9BGV3</accession>
<keyword evidence="1" id="KW-0812">Transmembrane</keyword>
<keyword evidence="1" id="KW-0472">Membrane</keyword>
<evidence type="ECO:0000313" key="2">
    <source>
        <dbReference type="EMBL" id="MCF1714921.1"/>
    </source>
</evidence>
<protein>
    <submittedName>
        <fullName evidence="2">Uncharacterized protein</fullName>
    </submittedName>
</protein>
<feature type="transmembrane region" description="Helical" evidence="1">
    <location>
        <begin position="20"/>
        <end position="37"/>
    </location>
</feature>
<keyword evidence="1" id="KW-1133">Transmembrane helix</keyword>
<dbReference type="RefSeq" id="WP_234865872.1">
    <property type="nucleotide sequence ID" value="NZ_JAKEVY010000002.1"/>
</dbReference>
<dbReference type="EMBL" id="JAKEVY010000002">
    <property type="protein sequence ID" value="MCF1714921.1"/>
    <property type="molecule type" value="Genomic_DNA"/>
</dbReference>
<name>A0ABS9BGV3_9BACT</name>
<organism evidence="2 3">
    <name type="scientific">Flavihumibacter fluminis</name>
    <dbReference type="NCBI Taxonomy" id="2909236"/>
    <lineage>
        <taxon>Bacteria</taxon>
        <taxon>Pseudomonadati</taxon>
        <taxon>Bacteroidota</taxon>
        <taxon>Chitinophagia</taxon>
        <taxon>Chitinophagales</taxon>
        <taxon>Chitinophagaceae</taxon>
        <taxon>Flavihumibacter</taxon>
    </lineage>
</organism>
<gene>
    <name evidence="2" type="ORF">L0U88_09815</name>
</gene>
<dbReference type="Proteomes" id="UP001200145">
    <property type="component" value="Unassembled WGS sequence"/>
</dbReference>
<feature type="transmembrane region" description="Helical" evidence="1">
    <location>
        <begin position="74"/>
        <end position="93"/>
    </location>
</feature>